<gene>
    <name evidence="1" type="ORF">F4821DRAFT_240218</name>
</gene>
<name>A0ACC0CYU8_9PEZI</name>
<sequence length="171" mass="19601">MPLFDEAGHPIHTQNYMRHNSVTPITDWSPFAALNNPLLMLFYIVVVVYVILCSVAAYFVTRKQVERRRNKPLFCLAYVGFTVFLIIFGVPLVVFGIIYSVIKTAVDKRRELLREKIAHEERKIRHVSIKIVVSTSLISHSLKSSSIPQKVNTFLKSLDVSSIPHRSPRRP</sequence>
<dbReference type="Proteomes" id="UP001497680">
    <property type="component" value="Unassembled WGS sequence"/>
</dbReference>
<evidence type="ECO:0000313" key="1">
    <source>
        <dbReference type="EMBL" id="KAI6085644.1"/>
    </source>
</evidence>
<organism evidence="1 2">
    <name type="scientific">Hypoxylon rubiginosum</name>
    <dbReference type="NCBI Taxonomy" id="110542"/>
    <lineage>
        <taxon>Eukaryota</taxon>
        <taxon>Fungi</taxon>
        <taxon>Dikarya</taxon>
        <taxon>Ascomycota</taxon>
        <taxon>Pezizomycotina</taxon>
        <taxon>Sordariomycetes</taxon>
        <taxon>Xylariomycetidae</taxon>
        <taxon>Xylariales</taxon>
        <taxon>Hypoxylaceae</taxon>
        <taxon>Hypoxylon</taxon>
    </lineage>
</organism>
<comment type="caution">
    <text evidence="1">The sequence shown here is derived from an EMBL/GenBank/DDBJ whole genome shotgun (WGS) entry which is preliminary data.</text>
</comment>
<keyword evidence="2" id="KW-1185">Reference proteome</keyword>
<accession>A0ACC0CYU8</accession>
<protein>
    <submittedName>
        <fullName evidence="1">Uncharacterized protein</fullName>
    </submittedName>
</protein>
<dbReference type="EMBL" id="MU394323">
    <property type="protein sequence ID" value="KAI6085644.1"/>
    <property type="molecule type" value="Genomic_DNA"/>
</dbReference>
<evidence type="ECO:0000313" key="2">
    <source>
        <dbReference type="Proteomes" id="UP001497680"/>
    </source>
</evidence>
<proteinExistence type="predicted"/>
<reference evidence="1 2" key="1">
    <citation type="journal article" date="2022" name="New Phytol.">
        <title>Ecological generalism drives hyperdiversity of secondary metabolite gene clusters in xylarialean endophytes.</title>
        <authorList>
            <person name="Franco M.E.E."/>
            <person name="Wisecaver J.H."/>
            <person name="Arnold A.E."/>
            <person name="Ju Y.M."/>
            <person name="Slot J.C."/>
            <person name="Ahrendt S."/>
            <person name="Moore L.P."/>
            <person name="Eastman K.E."/>
            <person name="Scott K."/>
            <person name="Konkel Z."/>
            <person name="Mondo S.J."/>
            <person name="Kuo A."/>
            <person name="Hayes R.D."/>
            <person name="Haridas S."/>
            <person name="Andreopoulos B."/>
            <person name="Riley R."/>
            <person name="LaButti K."/>
            <person name="Pangilinan J."/>
            <person name="Lipzen A."/>
            <person name="Amirebrahimi M."/>
            <person name="Yan J."/>
            <person name="Adam C."/>
            <person name="Keymanesh K."/>
            <person name="Ng V."/>
            <person name="Louie K."/>
            <person name="Northen T."/>
            <person name="Drula E."/>
            <person name="Henrissat B."/>
            <person name="Hsieh H.M."/>
            <person name="Youens-Clark K."/>
            <person name="Lutzoni F."/>
            <person name="Miadlikowska J."/>
            <person name="Eastwood D.C."/>
            <person name="Hamelin R.C."/>
            <person name="Grigoriev I.V."/>
            <person name="U'Ren J.M."/>
        </authorList>
    </citation>
    <scope>NUCLEOTIDE SEQUENCE [LARGE SCALE GENOMIC DNA]</scope>
    <source>
        <strain evidence="1 2">ER1909</strain>
    </source>
</reference>